<gene>
    <name evidence="1" type="ORF">WMO23_04230</name>
</gene>
<dbReference type="EMBL" id="JBBMEU010000017">
    <property type="protein sequence ID" value="MEQ2421939.1"/>
    <property type="molecule type" value="Genomic_DNA"/>
</dbReference>
<sequence length="239" mass="26553">MFNRSLLKSVQSAITKAPDKRILSLSFENKTYFVKRRMGNGRNAFAKQNPSAAFWCEAYKIMTVNARLPLAPKVVLLDEDFFVMEAAGKTLQGVAKEAEYAAVRHDAFEKAGQGLAQLHAAGLHHGRPALRDIAYDKETGTITFLDWENEKKFVDAPAPVLDLFLFLHSCFREEWPDNALIDAAVAGYGRVEGSSQTMAALKEFITDHHTLFACCHALVPFGWIDVVSVDKAQAYITAL</sequence>
<reference evidence="1 2" key="1">
    <citation type="submission" date="2024-03" db="EMBL/GenBank/DDBJ databases">
        <title>Human intestinal bacterial collection.</title>
        <authorList>
            <person name="Pauvert C."/>
            <person name="Hitch T.C.A."/>
            <person name="Clavel T."/>
        </authorList>
    </citation>
    <scope>NUCLEOTIDE SEQUENCE [LARGE SCALE GENOMIC DNA]</scope>
    <source>
        <strain evidence="1 2">CLA-AA-H81</strain>
    </source>
</reference>
<dbReference type="RefSeq" id="WP_020310240.1">
    <property type="nucleotide sequence ID" value="NZ_JBBMEU010000017.1"/>
</dbReference>
<proteinExistence type="predicted"/>
<evidence type="ECO:0008006" key="3">
    <source>
        <dbReference type="Google" id="ProtNLM"/>
    </source>
</evidence>
<evidence type="ECO:0000313" key="1">
    <source>
        <dbReference type="EMBL" id="MEQ2421939.1"/>
    </source>
</evidence>
<organism evidence="1 2">
    <name type="scientific">Megasphaera intestinihominis</name>
    <dbReference type="NCBI Taxonomy" id="3133159"/>
    <lineage>
        <taxon>Bacteria</taxon>
        <taxon>Bacillati</taxon>
        <taxon>Bacillota</taxon>
        <taxon>Negativicutes</taxon>
        <taxon>Veillonellales</taxon>
        <taxon>Veillonellaceae</taxon>
        <taxon>Megasphaera</taxon>
    </lineage>
</organism>
<keyword evidence="2" id="KW-1185">Reference proteome</keyword>
<name>A0ABV1CUW5_9FIRM</name>
<comment type="caution">
    <text evidence="1">The sequence shown here is derived from an EMBL/GenBank/DDBJ whole genome shotgun (WGS) entry which is preliminary data.</text>
</comment>
<accession>A0ABV1CUW5</accession>
<dbReference type="InterPro" id="IPR011009">
    <property type="entry name" value="Kinase-like_dom_sf"/>
</dbReference>
<evidence type="ECO:0000313" key="2">
    <source>
        <dbReference type="Proteomes" id="UP001433088"/>
    </source>
</evidence>
<dbReference type="Proteomes" id="UP001433088">
    <property type="component" value="Unassembled WGS sequence"/>
</dbReference>
<protein>
    <recommendedName>
        <fullName evidence="3">Serine/threonine protein phosphatase</fullName>
    </recommendedName>
</protein>
<dbReference type="SUPFAM" id="SSF56112">
    <property type="entry name" value="Protein kinase-like (PK-like)"/>
    <property type="match status" value="1"/>
</dbReference>